<comment type="similarity">
    <text evidence="1 7">Belongs to the methyltransferase superfamily. RsmH family.</text>
</comment>
<dbReference type="PANTHER" id="PTHR11265">
    <property type="entry name" value="S-ADENOSYL-METHYLTRANSFERASE MRAW"/>
    <property type="match status" value="1"/>
</dbReference>
<dbReference type="GO" id="GO:0005737">
    <property type="term" value="C:cytoplasm"/>
    <property type="evidence" value="ECO:0007669"/>
    <property type="project" value="UniProtKB-SubCell"/>
</dbReference>
<dbReference type="SUPFAM" id="SSF81799">
    <property type="entry name" value="Putative methyltransferase TM0872, insert domain"/>
    <property type="match status" value="1"/>
</dbReference>
<proteinExistence type="inferred from homology"/>
<dbReference type="EC" id="2.1.1.199" evidence="7"/>
<dbReference type="PIRSF" id="PIRSF004486">
    <property type="entry name" value="MraW"/>
    <property type="match status" value="1"/>
</dbReference>
<evidence type="ECO:0000313" key="8">
    <source>
        <dbReference type="EMBL" id="CDZ78626.1"/>
    </source>
</evidence>
<dbReference type="RefSeq" id="WP_044011749.1">
    <property type="nucleotide sequence ID" value="NZ_CCVW01000003.1"/>
</dbReference>
<protein>
    <recommendedName>
        <fullName evidence="7">Ribosomal RNA small subunit methyltransferase H</fullName>
        <ecNumber evidence="7">2.1.1.199</ecNumber>
    </recommendedName>
    <alternativeName>
        <fullName evidence="7">16S rRNA m(4)C1402 methyltransferase</fullName>
    </alternativeName>
    <alternativeName>
        <fullName evidence="7">rRNA (cytosine-N(4)-)-methyltransferase RsmH</fullName>
    </alternativeName>
</protein>
<dbReference type="InterPro" id="IPR029063">
    <property type="entry name" value="SAM-dependent_MTases_sf"/>
</dbReference>
<dbReference type="InterPro" id="IPR023397">
    <property type="entry name" value="SAM-dep_MeTrfase_MraW_recog"/>
</dbReference>
<keyword evidence="4 7" id="KW-0489">Methyltransferase</keyword>
<name>A0A078L0E2_9GAMM</name>
<organism evidence="8 9">
    <name type="scientific">Legionella massiliensis</name>
    <dbReference type="NCBI Taxonomy" id="1034943"/>
    <lineage>
        <taxon>Bacteria</taxon>
        <taxon>Pseudomonadati</taxon>
        <taxon>Pseudomonadota</taxon>
        <taxon>Gammaproteobacteria</taxon>
        <taxon>Legionellales</taxon>
        <taxon>Legionellaceae</taxon>
        <taxon>Legionella</taxon>
    </lineage>
</organism>
<evidence type="ECO:0000256" key="1">
    <source>
        <dbReference type="ARBA" id="ARBA00010396"/>
    </source>
</evidence>
<feature type="binding site" evidence="7">
    <location>
        <position position="100"/>
    </location>
    <ligand>
        <name>S-adenosyl-L-methionine</name>
        <dbReference type="ChEBI" id="CHEBI:59789"/>
    </ligand>
</feature>
<keyword evidence="3 7" id="KW-0698">rRNA processing</keyword>
<evidence type="ECO:0000256" key="4">
    <source>
        <dbReference type="ARBA" id="ARBA00022603"/>
    </source>
</evidence>
<comment type="subcellular location">
    <subcellularLocation>
        <location evidence="7">Cytoplasm</location>
    </subcellularLocation>
</comment>
<dbReference type="InterPro" id="IPR002903">
    <property type="entry name" value="RsmH"/>
</dbReference>
<feature type="binding site" evidence="7">
    <location>
        <position position="78"/>
    </location>
    <ligand>
        <name>S-adenosyl-L-methionine</name>
        <dbReference type="ChEBI" id="CHEBI:59789"/>
    </ligand>
</feature>
<evidence type="ECO:0000256" key="3">
    <source>
        <dbReference type="ARBA" id="ARBA00022552"/>
    </source>
</evidence>
<dbReference type="STRING" id="1034943.BN59_02938"/>
<feature type="binding site" evidence="7">
    <location>
        <position position="52"/>
    </location>
    <ligand>
        <name>S-adenosyl-L-methionine</name>
        <dbReference type="ChEBI" id="CHEBI:59789"/>
    </ligand>
</feature>
<dbReference type="Proteomes" id="UP000044071">
    <property type="component" value="Unassembled WGS sequence"/>
</dbReference>
<dbReference type="Gene3D" id="3.40.50.150">
    <property type="entry name" value="Vaccinia Virus protein VP39"/>
    <property type="match status" value="1"/>
</dbReference>
<feature type="binding site" evidence="7">
    <location>
        <position position="107"/>
    </location>
    <ligand>
        <name>S-adenosyl-L-methionine</name>
        <dbReference type="ChEBI" id="CHEBI:59789"/>
    </ligand>
</feature>
<reference evidence="8 9" key="1">
    <citation type="submission" date="2014-06" db="EMBL/GenBank/DDBJ databases">
        <authorList>
            <person name="Urmite Genomes Urmite Genomes"/>
        </authorList>
    </citation>
    <scope>NUCLEOTIDE SEQUENCE [LARGE SCALE GENOMIC DNA]</scope>
</reference>
<evidence type="ECO:0000313" key="9">
    <source>
        <dbReference type="Proteomes" id="UP000044071"/>
    </source>
</evidence>
<sequence length="308" mass="34121">MTGHQSVLLQEAIDGLAIKPEGIYVDGTFGRGGHSRAILQQLSSAGRLIAIDKDPEAIDYARNHFADEPRFEIFQGSFARLAEFSKEAKVYGQIDGILLDLGVSSPQLDNPERGFSFMQKGPLDMRMDLSQELDAAGFVNKAEAEEMAVIFREYGEERFAGRIARAIVAARSEAPISTTEALAEIVKQANPKWEKHKHPATRVFQAIRIHVNQELHDLNLCLNAALDVLAIGGRLAVISFHSLEDRIVKQFMRNKEYGQRPPPGVPIRDVEIKTNFKRVGKAVKAAEGEVKQNVRARSAVLRIGEKLA</sequence>
<evidence type="ECO:0000256" key="6">
    <source>
        <dbReference type="ARBA" id="ARBA00022691"/>
    </source>
</evidence>
<keyword evidence="2 7" id="KW-0963">Cytoplasm</keyword>
<feature type="binding site" evidence="7">
    <location>
        <begin position="32"/>
        <end position="34"/>
    </location>
    <ligand>
        <name>S-adenosyl-L-methionine</name>
        <dbReference type="ChEBI" id="CHEBI:59789"/>
    </ligand>
</feature>
<dbReference type="GO" id="GO:0070475">
    <property type="term" value="P:rRNA base methylation"/>
    <property type="evidence" value="ECO:0007669"/>
    <property type="project" value="UniProtKB-UniRule"/>
</dbReference>
<dbReference type="Pfam" id="PF01795">
    <property type="entry name" value="Methyltransf_5"/>
    <property type="match status" value="1"/>
</dbReference>
<dbReference type="PANTHER" id="PTHR11265:SF0">
    <property type="entry name" value="12S RRNA N4-METHYLCYTIDINE METHYLTRANSFERASE"/>
    <property type="match status" value="1"/>
</dbReference>
<gene>
    <name evidence="7 8" type="primary">rsmH</name>
    <name evidence="8" type="ORF">BN59_02938</name>
</gene>
<dbReference type="Gene3D" id="1.10.150.170">
    <property type="entry name" value="Putative methyltransferase TM0872, insert domain"/>
    <property type="match status" value="1"/>
</dbReference>
<evidence type="ECO:0000256" key="7">
    <source>
        <dbReference type="HAMAP-Rule" id="MF_01007"/>
    </source>
</evidence>
<dbReference type="NCBIfam" id="TIGR00006">
    <property type="entry name" value="16S rRNA (cytosine(1402)-N(4))-methyltransferase RsmH"/>
    <property type="match status" value="1"/>
</dbReference>
<accession>A0A078L0E2</accession>
<dbReference type="eggNOG" id="COG0275">
    <property type="taxonomic scope" value="Bacteria"/>
</dbReference>
<dbReference type="HAMAP" id="MF_01007">
    <property type="entry name" value="16SrRNA_methyltr_H"/>
    <property type="match status" value="1"/>
</dbReference>
<evidence type="ECO:0000256" key="2">
    <source>
        <dbReference type="ARBA" id="ARBA00022490"/>
    </source>
</evidence>
<keyword evidence="6 7" id="KW-0949">S-adenosyl-L-methionine</keyword>
<dbReference type="SUPFAM" id="SSF53335">
    <property type="entry name" value="S-adenosyl-L-methionine-dependent methyltransferases"/>
    <property type="match status" value="1"/>
</dbReference>
<dbReference type="EMBL" id="CCSB01000003">
    <property type="protein sequence ID" value="CDZ78626.1"/>
    <property type="molecule type" value="Genomic_DNA"/>
</dbReference>
<keyword evidence="5 7" id="KW-0808">Transferase</keyword>
<dbReference type="FunFam" id="1.10.150.170:FF:000001">
    <property type="entry name" value="Ribosomal RNA small subunit methyltransferase H"/>
    <property type="match status" value="1"/>
</dbReference>
<comment type="catalytic activity">
    <reaction evidence="7">
        <text>cytidine(1402) in 16S rRNA + S-adenosyl-L-methionine = N(4)-methylcytidine(1402) in 16S rRNA + S-adenosyl-L-homocysteine + H(+)</text>
        <dbReference type="Rhea" id="RHEA:42928"/>
        <dbReference type="Rhea" id="RHEA-COMP:10286"/>
        <dbReference type="Rhea" id="RHEA-COMP:10287"/>
        <dbReference type="ChEBI" id="CHEBI:15378"/>
        <dbReference type="ChEBI" id="CHEBI:57856"/>
        <dbReference type="ChEBI" id="CHEBI:59789"/>
        <dbReference type="ChEBI" id="CHEBI:74506"/>
        <dbReference type="ChEBI" id="CHEBI:82748"/>
        <dbReference type="EC" id="2.1.1.199"/>
    </reaction>
</comment>
<dbReference type="AlphaFoldDB" id="A0A078L0E2"/>
<dbReference type="GO" id="GO:0071424">
    <property type="term" value="F:rRNA (cytosine-N4-)-methyltransferase activity"/>
    <property type="evidence" value="ECO:0007669"/>
    <property type="project" value="UniProtKB-UniRule"/>
</dbReference>
<comment type="function">
    <text evidence="7">Specifically methylates the N4 position of cytidine in position 1402 (C1402) of 16S rRNA.</text>
</comment>
<evidence type="ECO:0000256" key="5">
    <source>
        <dbReference type="ARBA" id="ARBA00022679"/>
    </source>
</evidence>
<keyword evidence="9" id="KW-1185">Reference proteome</keyword>
<dbReference type="OrthoDB" id="9806637at2"/>